<proteinExistence type="predicted"/>
<gene>
    <name evidence="2" type="ORF">J2X21_004499</name>
</gene>
<dbReference type="InterPro" id="IPR036388">
    <property type="entry name" value="WH-like_DNA-bd_sf"/>
</dbReference>
<reference evidence="2 3" key="1">
    <citation type="submission" date="2023-07" db="EMBL/GenBank/DDBJ databases">
        <title>Sorghum-associated microbial communities from plants grown in Nebraska, USA.</title>
        <authorList>
            <person name="Schachtman D."/>
        </authorList>
    </citation>
    <scope>NUCLEOTIDE SEQUENCE [LARGE SCALE GENOMIC DNA]</scope>
    <source>
        <strain evidence="2 3">BE316</strain>
    </source>
</reference>
<dbReference type="InterPro" id="IPR001845">
    <property type="entry name" value="HTH_ArsR_DNA-bd_dom"/>
</dbReference>
<comment type="caution">
    <text evidence="2">The sequence shown here is derived from an EMBL/GenBank/DDBJ whole genome shotgun (WGS) entry which is preliminary data.</text>
</comment>
<dbReference type="SUPFAM" id="SSF46785">
    <property type="entry name" value="Winged helix' DNA-binding domain"/>
    <property type="match status" value="1"/>
</dbReference>
<evidence type="ECO:0000313" key="3">
    <source>
        <dbReference type="Proteomes" id="UP001180825"/>
    </source>
</evidence>
<dbReference type="Pfam" id="PF12840">
    <property type="entry name" value="HTH_20"/>
    <property type="match status" value="1"/>
</dbReference>
<dbReference type="CDD" id="cd00090">
    <property type="entry name" value="HTH_ARSR"/>
    <property type="match status" value="1"/>
</dbReference>
<accession>A0ABU2ADQ7</accession>
<feature type="domain" description="HTH arsR-type" evidence="1">
    <location>
        <begin position="18"/>
        <end position="100"/>
    </location>
</feature>
<protein>
    <submittedName>
        <fullName evidence="2">Transcriptional regulator</fullName>
    </submittedName>
</protein>
<dbReference type="Proteomes" id="UP001180825">
    <property type="component" value="Unassembled WGS sequence"/>
</dbReference>
<sequence>MEVAGSRILMVEGDAALAVAKALASDTRQAMLGMLTHQVLNVSELATAMGLPHSTVSFNINQLQAVGLVSVEVEPGTRGQQKLCSKRYDEVRLRLPGAAVESKPNVISINMPVGSYRHVEAKPSCGLVSESKIIGMLDDPRSFFEPEHVYAQLLWFGGDGYVEYAFPNNLPYGAVPSHLELSMEICSEAPQFNEDWPSDITLWINDIEIGTWTSPGDYGGKASLLMPSWWQTDRTTHGLLKQWSVGAKGSMIDGVELSSVGIEQLTLPQTNHIKVRLGIKPDARNRGGMNLFGRKFGNYPQDIVMRVAFDFPRGMGPGAEG</sequence>
<keyword evidence="3" id="KW-1185">Reference proteome</keyword>
<evidence type="ECO:0000259" key="1">
    <source>
        <dbReference type="SMART" id="SM00418"/>
    </source>
</evidence>
<organism evidence="2 3">
    <name type="scientific">Roseateles asaccharophilus</name>
    <dbReference type="NCBI Taxonomy" id="582607"/>
    <lineage>
        <taxon>Bacteria</taxon>
        <taxon>Pseudomonadati</taxon>
        <taxon>Pseudomonadota</taxon>
        <taxon>Betaproteobacteria</taxon>
        <taxon>Burkholderiales</taxon>
        <taxon>Sphaerotilaceae</taxon>
        <taxon>Roseateles</taxon>
    </lineage>
</organism>
<dbReference type="InterPro" id="IPR011991">
    <property type="entry name" value="ArsR-like_HTH"/>
</dbReference>
<dbReference type="RefSeq" id="WP_310332326.1">
    <property type="nucleotide sequence ID" value="NZ_JAVDXV010000009.1"/>
</dbReference>
<dbReference type="InterPro" id="IPR036390">
    <property type="entry name" value="WH_DNA-bd_sf"/>
</dbReference>
<dbReference type="Gene3D" id="1.10.10.10">
    <property type="entry name" value="Winged helix-like DNA-binding domain superfamily/Winged helix DNA-binding domain"/>
    <property type="match status" value="1"/>
</dbReference>
<evidence type="ECO:0000313" key="2">
    <source>
        <dbReference type="EMBL" id="MDR7335334.1"/>
    </source>
</evidence>
<dbReference type="EMBL" id="JAVDXV010000009">
    <property type="protein sequence ID" value="MDR7335334.1"/>
    <property type="molecule type" value="Genomic_DNA"/>
</dbReference>
<name>A0ABU2ADQ7_9BURK</name>
<dbReference type="SMART" id="SM00418">
    <property type="entry name" value="HTH_ARSR"/>
    <property type="match status" value="1"/>
</dbReference>